<dbReference type="Gene3D" id="3.40.1350.10">
    <property type="match status" value="1"/>
</dbReference>
<dbReference type="InterPro" id="IPR036167">
    <property type="entry name" value="tRNA_intron_Endo_cat-like_sf"/>
</dbReference>
<dbReference type="GO" id="GO:0003676">
    <property type="term" value="F:nucleic acid binding"/>
    <property type="evidence" value="ECO:0007669"/>
    <property type="project" value="InterPro"/>
</dbReference>
<evidence type="ECO:0000256" key="2">
    <source>
        <dbReference type="ARBA" id="ARBA00022694"/>
    </source>
</evidence>
<protein>
    <recommendedName>
        <fullName evidence="3">tRNA-splicing endonuclease subunit Sen15 domain-containing protein</fullName>
    </recommendedName>
</protein>
<gene>
    <name evidence="4" type="ORF">KR093_002759</name>
</gene>
<accession>A0AAD4PJ38</accession>
<name>A0AAD4PJ38_9MUSC</name>
<evidence type="ECO:0000256" key="1">
    <source>
        <dbReference type="ARBA" id="ARBA00006091"/>
    </source>
</evidence>
<feature type="domain" description="tRNA-splicing endonuclease subunit Sen15" evidence="3">
    <location>
        <begin position="12"/>
        <end position="79"/>
    </location>
</feature>
<comment type="similarity">
    <text evidence="1">Belongs to the SEN15 family.</text>
</comment>
<sequence length="80" mass="9170">DERLSSIEPLFECSLNVCYLSAQREQNQQVVYIPLPHSKDIDFRQINALQQLLPNSLVIIAIADNTGNILYYEITEGFNE</sequence>
<dbReference type="EMBL" id="JAJJHW010002585">
    <property type="protein sequence ID" value="KAH8370250.1"/>
    <property type="molecule type" value="Genomic_DNA"/>
</dbReference>
<dbReference type="GO" id="GO:0005634">
    <property type="term" value="C:nucleus"/>
    <property type="evidence" value="ECO:0007669"/>
    <property type="project" value="UniProtKB-ARBA"/>
</dbReference>
<dbReference type="InterPro" id="IPR018593">
    <property type="entry name" value="tRNA-endonuc_su_Sen15"/>
</dbReference>
<evidence type="ECO:0000313" key="4">
    <source>
        <dbReference type="EMBL" id="KAH8370250.1"/>
    </source>
</evidence>
<feature type="non-terminal residue" evidence="4">
    <location>
        <position position="80"/>
    </location>
</feature>
<dbReference type="InterPro" id="IPR011856">
    <property type="entry name" value="tRNA_endonuc-like_dom_sf"/>
</dbReference>
<organism evidence="4 5">
    <name type="scientific">Drosophila rubida</name>
    <dbReference type="NCBI Taxonomy" id="30044"/>
    <lineage>
        <taxon>Eukaryota</taxon>
        <taxon>Metazoa</taxon>
        <taxon>Ecdysozoa</taxon>
        <taxon>Arthropoda</taxon>
        <taxon>Hexapoda</taxon>
        <taxon>Insecta</taxon>
        <taxon>Pterygota</taxon>
        <taxon>Neoptera</taxon>
        <taxon>Endopterygota</taxon>
        <taxon>Diptera</taxon>
        <taxon>Brachycera</taxon>
        <taxon>Muscomorpha</taxon>
        <taxon>Ephydroidea</taxon>
        <taxon>Drosophilidae</taxon>
        <taxon>Drosophila</taxon>
    </lineage>
</organism>
<keyword evidence="5" id="KW-1185">Reference proteome</keyword>
<evidence type="ECO:0000259" key="3">
    <source>
        <dbReference type="Pfam" id="PF09631"/>
    </source>
</evidence>
<proteinExistence type="inferred from homology"/>
<dbReference type="Pfam" id="PF09631">
    <property type="entry name" value="Sen15"/>
    <property type="match status" value="1"/>
</dbReference>
<feature type="non-terminal residue" evidence="4">
    <location>
        <position position="1"/>
    </location>
</feature>
<dbReference type="SUPFAM" id="SSF53032">
    <property type="entry name" value="tRNA-intron endonuclease catalytic domain-like"/>
    <property type="match status" value="1"/>
</dbReference>
<dbReference type="Proteomes" id="UP001200034">
    <property type="component" value="Unassembled WGS sequence"/>
</dbReference>
<reference evidence="4" key="1">
    <citation type="journal article" date="2021" name="Mol. Ecol. Resour.">
        <title>Phylogenomic analyses of the genus Drosophila reveals genomic signals of climate adaptation.</title>
        <authorList>
            <person name="Li F."/>
            <person name="Rane R.V."/>
            <person name="Luria V."/>
            <person name="Xiong Z."/>
            <person name="Chen J."/>
            <person name="Li Z."/>
            <person name="Catullo R.A."/>
            <person name="Griffin P.C."/>
            <person name="Schiffer M."/>
            <person name="Pearce S."/>
            <person name="Lee S.F."/>
            <person name="McElroy K."/>
            <person name="Stocker A."/>
            <person name="Shirriffs J."/>
            <person name="Cockerell F."/>
            <person name="Coppin C."/>
            <person name="Sgro C.M."/>
            <person name="Karger A."/>
            <person name="Cain J.W."/>
            <person name="Weber J.A."/>
            <person name="Santpere G."/>
            <person name="Kirschner M.W."/>
            <person name="Hoffmann A.A."/>
            <person name="Oakeshott J.G."/>
            <person name="Zhang G."/>
        </authorList>
    </citation>
    <scope>NUCLEOTIDE SEQUENCE</scope>
    <source>
        <strain evidence="4">BGI-SZ-2011g</strain>
    </source>
</reference>
<keyword evidence="2" id="KW-0819">tRNA processing</keyword>
<evidence type="ECO:0000313" key="5">
    <source>
        <dbReference type="Proteomes" id="UP001200034"/>
    </source>
</evidence>
<dbReference type="AlphaFoldDB" id="A0AAD4PJ38"/>
<comment type="caution">
    <text evidence="4">The sequence shown here is derived from an EMBL/GenBank/DDBJ whole genome shotgun (WGS) entry which is preliminary data.</text>
</comment>
<dbReference type="GO" id="GO:0006388">
    <property type="term" value="P:tRNA splicing, via endonucleolytic cleavage and ligation"/>
    <property type="evidence" value="ECO:0007669"/>
    <property type="project" value="InterPro"/>
</dbReference>